<evidence type="ECO:0000256" key="12">
    <source>
        <dbReference type="RuleBase" id="RU000679"/>
    </source>
</evidence>
<evidence type="ECO:0000256" key="9">
    <source>
        <dbReference type="ARBA" id="ARBA00023136"/>
    </source>
</evidence>
<name>A0A8X6F1N1_TRICU</name>
<dbReference type="PANTHER" id="PTHR11690">
    <property type="entry name" value="AMILORIDE-SENSITIVE SODIUM CHANNEL-RELATED"/>
    <property type="match status" value="1"/>
</dbReference>
<keyword evidence="5 12" id="KW-0812">Transmembrane</keyword>
<dbReference type="Gene3D" id="1.10.287.770">
    <property type="entry name" value="YojJ-like"/>
    <property type="match status" value="1"/>
</dbReference>
<evidence type="ECO:0000256" key="5">
    <source>
        <dbReference type="ARBA" id="ARBA00022692"/>
    </source>
</evidence>
<evidence type="ECO:0000256" key="7">
    <source>
        <dbReference type="ARBA" id="ARBA00023053"/>
    </source>
</evidence>
<evidence type="ECO:0000256" key="2">
    <source>
        <dbReference type="ARBA" id="ARBA00007193"/>
    </source>
</evidence>
<evidence type="ECO:0000256" key="13">
    <source>
        <dbReference type="SAM" id="Phobius"/>
    </source>
</evidence>
<keyword evidence="3 12" id="KW-0813">Transport</keyword>
<dbReference type="InterPro" id="IPR001873">
    <property type="entry name" value="ENaC"/>
</dbReference>
<reference evidence="14" key="1">
    <citation type="submission" date="2020-07" db="EMBL/GenBank/DDBJ databases">
        <title>Multicomponent nature underlies the extraordinary mechanical properties of spider dragline silk.</title>
        <authorList>
            <person name="Kono N."/>
            <person name="Nakamura H."/>
            <person name="Mori M."/>
            <person name="Yoshida Y."/>
            <person name="Ohtoshi R."/>
            <person name="Malay A.D."/>
            <person name="Moran D.A.P."/>
            <person name="Tomita M."/>
            <person name="Numata K."/>
            <person name="Arakawa K."/>
        </authorList>
    </citation>
    <scope>NUCLEOTIDE SEQUENCE</scope>
</reference>
<protein>
    <submittedName>
        <fullName evidence="14">Uncharacterized protein</fullName>
    </submittedName>
</protein>
<dbReference type="PANTHER" id="PTHR11690:SF248">
    <property type="entry name" value="PICKPOCKET 17, ISOFORM A"/>
    <property type="match status" value="1"/>
</dbReference>
<evidence type="ECO:0000256" key="6">
    <source>
        <dbReference type="ARBA" id="ARBA00022989"/>
    </source>
</evidence>
<dbReference type="Proteomes" id="UP000887116">
    <property type="component" value="Unassembled WGS sequence"/>
</dbReference>
<evidence type="ECO:0000256" key="1">
    <source>
        <dbReference type="ARBA" id="ARBA00004141"/>
    </source>
</evidence>
<accession>A0A8X6F1N1</accession>
<feature type="transmembrane region" description="Helical" evidence="13">
    <location>
        <begin position="226"/>
        <end position="249"/>
    </location>
</feature>
<keyword evidence="6 13" id="KW-1133">Transmembrane helix</keyword>
<evidence type="ECO:0000256" key="4">
    <source>
        <dbReference type="ARBA" id="ARBA00022461"/>
    </source>
</evidence>
<keyword evidence="4 12" id="KW-0894">Sodium channel</keyword>
<evidence type="ECO:0000256" key="3">
    <source>
        <dbReference type="ARBA" id="ARBA00022448"/>
    </source>
</evidence>
<keyword evidence="15" id="KW-1185">Reference proteome</keyword>
<evidence type="ECO:0000313" key="15">
    <source>
        <dbReference type="Proteomes" id="UP000887116"/>
    </source>
</evidence>
<evidence type="ECO:0000256" key="8">
    <source>
        <dbReference type="ARBA" id="ARBA00023065"/>
    </source>
</evidence>
<dbReference type="GO" id="GO:0015280">
    <property type="term" value="F:ligand-gated sodium channel activity"/>
    <property type="evidence" value="ECO:0007669"/>
    <property type="project" value="TreeGrafter"/>
</dbReference>
<gene>
    <name evidence="14" type="primary">AVEN_235582_1</name>
    <name evidence="14" type="ORF">TNCT_216301</name>
</gene>
<sequence length="266" mass="31685">MCYSSNLHLDDEAEPEKWDINSSPREVRNMIDYFTLQMPNNEDFLFESFPKLVFSVHSPFVRDNPHILQNELKFGHSYEINVHLKEEHLLQHPYPTDCADYDDLWRKNNKTGPRSQEVCKKKCSDAYAQQCWKCIPFWKHLKYNETCVQDYSFCEKMYHEDIPSCEMKCKVNCLKLKYYFTVKDKPDQFESQTVSESSDLVHVFLFMDNTEVEVMKHNRLYGTEELFSYIGGLMGCWLGISVWASVGIFEKIYWKIVQVQQQLRKK</sequence>
<keyword evidence="10 12" id="KW-0739">Sodium transport</keyword>
<dbReference type="Pfam" id="PF00858">
    <property type="entry name" value="ASC"/>
    <property type="match status" value="1"/>
</dbReference>
<keyword evidence="8 12" id="KW-0406">Ion transport</keyword>
<dbReference type="GO" id="GO:0005886">
    <property type="term" value="C:plasma membrane"/>
    <property type="evidence" value="ECO:0007669"/>
    <property type="project" value="TreeGrafter"/>
</dbReference>
<keyword evidence="7" id="KW-0915">Sodium</keyword>
<evidence type="ECO:0000256" key="11">
    <source>
        <dbReference type="ARBA" id="ARBA00023303"/>
    </source>
</evidence>
<dbReference type="EMBL" id="BMAO01000454">
    <property type="protein sequence ID" value="GFQ66989.1"/>
    <property type="molecule type" value="Genomic_DNA"/>
</dbReference>
<organism evidence="14 15">
    <name type="scientific">Trichonephila clavata</name>
    <name type="common">Joro spider</name>
    <name type="synonym">Nephila clavata</name>
    <dbReference type="NCBI Taxonomy" id="2740835"/>
    <lineage>
        <taxon>Eukaryota</taxon>
        <taxon>Metazoa</taxon>
        <taxon>Ecdysozoa</taxon>
        <taxon>Arthropoda</taxon>
        <taxon>Chelicerata</taxon>
        <taxon>Arachnida</taxon>
        <taxon>Araneae</taxon>
        <taxon>Araneomorphae</taxon>
        <taxon>Entelegynae</taxon>
        <taxon>Araneoidea</taxon>
        <taxon>Nephilidae</taxon>
        <taxon>Trichonephila</taxon>
    </lineage>
</organism>
<proteinExistence type="inferred from homology"/>
<comment type="caution">
    <text evidence="14">The sequence shown here is derived from an EMBL/GenBank/DDBJ whole genome shotgun (WGS) entry which is preliminary data.</text>
</comment>
<comment type="similarity">
    <text evidence="2 12">Belongs to the amiloride-sensitive sodium channel (TC 1.A.6) family.</text>
</comment>
<keyword evidence="9 13" id="KW-0472">Membrane</keyword>
<evidence type="ECO:0000256" key="10">
    <source>
        <dbReference type="ARBA" id="ARBA00023201"/>
    </source>
</evidence>
<dbReference type="OrthoDB" id="6436723at2759"/>
<comment type="subcellular location">
    <subcellularLocation>
        <location evidence="1">Membrane</location>
        <topology evidence="1">Multi-pass membrane protein</topology>
    </subcellularLocation>
</comment>
<evidence type="ECO:0000313" key="14">
    <source>
        <dbReference type="EMBL" id="GFQ66989.1"/>
    </source>
</evidence>
<keyword evidence="11 12" id="KW-0407">Ion channel</keyword>
<dbReference type="AlphaFoldDB" id="A0A8X6F1N1"/>